<dbReference type="EMBL" id="LT608328">
    <property type="protein sequence ID" value="SCM55841.1"/>
    <property type="molecule type" value="Genomic_DNA"/>
</dbReference>
<dbReference type="AlphaFoldDB" id="A0A1G4G4G2"/>
<organism evidence="1 2">
    <name type="scientific">Petrimonas mucosa</name>
    <dbReference type="NCBI Taxonomy" id="1642646"/>
    <lineage>
        <taxon>Bacteria</taxon>
        <taxon>Pseudomonadati</taxon>
        <taxon>Bacteroidota</taxon>
        <taxon>Bacteroidia</taxon>
        <taxon>Bacteroidales</taxon>
        <taxon>Dysgonomonadaceae</taxon>
        <taxon>Petrimonas</taxon>
    </lineage>
</organism>
<sequence>MKSKLILFPLLIFPLLFIQCSGGDKLHRQLVKMAENMNSTAPVQLDNHTLFLGADVTEENLFQYRYRLLNTDDPQSLMEAVEEQTRTNIREAFRLNPDLRIFTVNDVRIDYIYTDSVGNVVKTIHITPEDYK</sequence>
<proteinExistence type="predicted"/>
<dbReference type="RefSeq" id="WP_071136107.1">
    <property type="nucleotide sequence ID" value="NZ_DUQN01000112.1"/>
</dbReference>
<reference evidence="1 2" key="1">
    <citation type="submission" date="2016-08" db="EMBL/GenBank/DDBJ databases">
        <authorList>
            <person name="Seilhamer J.J."/>
        </authorList>
    </citation>
    <scope>NUCLEOTIDE SEQUENCE [LARGE SCALE GENOMIC DNA]</scope>
    <source>
        <strain evidence="1">ING2-E5A</strain>
    </source>
</reference>
<keyword evidence="2" id="KW-1185">Reference proteome</keyword>
<evidence type="ECO:0000313" key="2">
    <source>
        <dbReference type="Proteomes" id="UP000178485"/>
    </source>
</evidence>
<protein>
    <submittedName>
        <fullName evidence="1">Uncharacterized protein</fullName>
    </submittedName>
</protein>
<gene>
    <name evidence="1" type="ORF">ING2E5A_0597</name>
</gene>
<dbReference type="KEGG" id="pmuc:ING2E5A_0597"/>
<dbReference type="Proteomes" id="UP000178485">
    <property type="component" value="Chromosome i"/>
</dbReference>
<name>A0A1G4G4G2_9BACT</name>
<accession>A0A1G4G4G2</accession>
<evidence type="ECO:0000313" key="1">
    <source>
        <dbReference type="EMBL" id="SCM55841.1"/>
    </source>
</evidence>
<dbReference type="STRING" id="1642646.ING2E5A_0597"/>